<dbReference type="STRING" id="471855.Shel_22520"/>
<gene>
    <name evidence="1" type="ordered locus">Shel_22520</name>
</gene>
<name>C7N140_SLAHD</name>
<protein>
    <submittedName>
        <fullName evidence="1">Uncharacterized protein</fullName>
    </submittedName>
</protein>
<accession>C7N140</accession>
<sequence length="65" mass="7400">MFYLHACRAGLRNHTLAGHTEQNAKGAKAIEAFAPFLKTALFCQEKQVVYDLRSERIGLEMCMRL</sequence>
<reference evidence="1 2" key="1">
    <citation type="journal article" date="2009" name="Stand. Genomic Sci.">
        <title>Complete genome sequence of Slackia heliotrinireducens type strain (RHS 1).</title>
        <authorList>
            <person name="Pukall R."/>
            <person name="Lapidus A."/>
            <person name="Nolan M."/>
            <person name="Copeland A."/>
            <person name="Glavina Del Rio T."/>
            <person name="Lucas S."/>
            <person name="Chen F."/>
            <person name="Tice H."/>
            <person name="Cheng J.F."/>
            <person name="Chertkov O."/>
            <person name="Bruce D."/>
            <person name="Goodwin L."/>
            <person name="Kuske C."/>
            <person name="Brettin T."/>
            <person name="Detter J.C."/>
            <person name="Han C."/>
            <person name="Pitluck S."/>
            <person name="Pati A."/>
            <person name="Mavrommatis K."/>
            <person name="Ivanova N."/>
            <person name="Ovchinnikova G."/>
            <person name="Chen A."/>
            <person name="Palaniappan K."/>
            <person name="Schneider S."/>
            <person name="Rohde M."/>
            <person name="Chain P."/>
            <person name="D'haeseleer P."/>
            <person name="Goker M."/>
            <person name="Bristow J."/>
            <person name="Eisen J.A."/>
            <person name="Markowitz V."/>
            <person name="Kyrpides N.C."/>
            <person name="Klenk H.P."/>
            <person name="Hugenholtz P."/>
        </authorList>
    </citation>
    <scope>NUCLEOTIDE SEQUENCE [LARGE SCALE GENOMIC DNA]</scope>
    <source>
        <strain evidence="2">ATCC 29202 / DSM 20476 / NCTC 11029 / RHS 1</strain>
    </source>
</reference>
<evidence type="ECO:0000313" key="2">
    <source>
        <dbReference type="Proteomes" id="UP000002026"/>
    </source>
</evidence>
<dbReference type="Proteomes" id="UP000002026">
    <property type="component" value="Chromosome"/>
</dbReference>
<dbReference type="EMBL" id="CP001684">
    <property type="protein sequence ID" value="ACV23262.1"/>
    <property type="molecule type" value="Genomic_DNA"/>
</dbReference>
<dbReference type="KEGG" id="shi:Shel_22520"/>
<organism evidence="1 2">
    <name type="scientific">Slackia heliotrinireducens (strain ATCC 29202 / DSM 20476 / NCTC 11029 / RHS 1)</name>
    <name type="common">Peptococcus heliotrinreducens</name>
    <dbReference type="NCBI Taxonomy" id="471855"/>
    <lineage>
        <taxon>Bacteria</taxon>
        <taxon>Bacillati</taxon>
        <taxon>Actinomycetota</taxon>
        <taxon>Coriobacteriia</taxon>
        <taxon>Eggerthellales</taxon>
        <taxon>Eggerthellaceae</taxon>
        <taxon>Slackia</taxon>
    </lineage>
</organism>
<dbReference type="HOGENOM" id="CLU_2847511_0_0_11"/>
<dbReference type="AlphaFoldDB" id="C7N140"/>
<evidence type="ECO:0000313" key="1">
    <source>
        <dbReference type="EMBL" id="ACV23262.1"/>
    </source>
</evidence>
<proteinExistence type="predicted"/>
<keyword evidence="2" id="KW-1185">Reference proteome</keyword>